<dbReference type="AlphaFoldDB" id="A0A317E0P5"/>
<evidence type="ECO:0000256" key="1">
    <source>
        <dbReference type="SAM" id="SignalP"/>
    </source>
</evidence>
<accession>A0A317E0P5</accession>
<dbReference type="EMBL" id="QGLF01000004">
    <property type="protein sequence ID" value="PWR19696.1"/>
    <property type="molecule type" value="Genomic_DNA"/>
</dbReference>
<keyword evidence="1" id="KW-0732">Signal</keyword>
<proteinExistence type="predicted"/>
<reference evidence="3" key="1">
    <citation type="submission" date="2018-05" db="EMBL/GenBank/DDBJ databases">
        <title>Zavarzinia sp. HR-AS.</title>
        <authorList>
            <person name="Lee Y."/>
            <person name="Jeon C.O."/>
        </authorList>
    </citation>
    <scope>NUCLEOTIDE SEQUENCE [LARGE SCALE GENOMIC DNA]</scope>
    <source>
        <strain evidence="3">DSM 1231</strain>
    </source>
</reference>
<evidence type="ECO:0000313" key="2">
    <source>
        <dbReference type="EMBL" id="PWR19696.1"/>
    </source>
</evidence>
<dbReference type="Proteomes" id="UP000246077">
    <property type="component" value="Unassembled WGS sequence"/>
</dbReference>
<sequence length="140" mass="14105">MIPRLPLILALGLAAAAPAGAADGPAGRYALDVDATYQKLVAAGNVDPKARSLLEQAKALLVLVFQNSTVSFVSGAAQGSKVSGTCSWRLAGTAIQLSQCQSATPGTPFNFTGTLSFDAAANAVAVSGAKAKAPVIYRAE</sequence>
<evidence type="ECO:0000313" key="3">
    <source>
        <dbReference type="Proteomes" id="UP000246077"/>
    </source>
</evidence>
<name>A0A317E0P5_9PROT</name>
<gene>
    <name evidence="2" type="ORF">DKG75_14610</name>
</gene>
<feature type="signal peptide" evidence="1">
    <location>
        <begin position="1"/>
        <end position="21"/>
    </location>
</feature>
<keyword evidence="3" id="KW-1185">Reference proteome</keyword>
<feature type="chain" id="PRO_5016419528" evidence="1">
    <location>
        <begin position="22"/>
        <end position="140"/>
    </location>
</feature>
<protein>
    <submittedName>
        <fullName evidence="2">Uncharacterized protein</fullName>
    </submittedName>
</protein>
<dbReference type="RefSeq" id="WP_109921870.1">
    <property type="nucleotide sequence ID" value="NZ_QGLF01000004.1"/>
</dbReference>
<organism evidence="2 3">
    <name type="scientific">Zavarzinia compransoris</name>
    <dbReference type="NCBI Taxonomy" id="1264899"/>
    <lineage>
        <taxon>Bacteria</taxon>
        <taxon>Pseudomonadati</taxon>
        <taxon>Pseudomonadota</taxon>
        <taxon>Alphaproteobacteria</taxon>
        <taxon>Rhodospirillales</taxon>
        <taxon>Zavarziniaceae</taxon>
        <taxon>Zavarzinia</taxon>
    </lineage>
</organism>
<comment type="caution">
    <text evidence="2">The sequence shown here is derived from an EMBL/GenBank/DDBJ whole genome shotgun (WGS) entry which is preliminary data.</text>
</comment>